<dbReference type="Proteomes" id="UP001627154">
    <property type="component" value="Unassembled WGS sequence"/>
</dbReference>
<proteinExistence type="predicted"/>
<dbReference type="EMBL" id="JBJJXI010000056">
    <property type="protein sequence ID" value="KAL3399284.1"/>
    <property type="molecule type" value="Genomic_DNA"/>
</dbReference>
<gene>
    <name evidence="1" type="ORF">TKK_007156</name>
</gene>
<sequence>MFKPKVMEEEDDPVVKEIPVYLSKRLEDNLFIFQYPLKSAQDGYDDAIIKNAAIKIENQEVKLDVMLDATSINYDEDKAEEIADLSKDQEEKIFDGDKMDKIPLTSSRVTSKYENYAIGVFQNNELHLTPLKGFIQLRPDFSYLDDIGKPPKSFGKNDADGSDDELLEHEVHAKFARPVPDYVQKKREQSFETHVKKSMEETWIPSEYISKKTNKNHQIDLTRMEMFCEASDDSVNDFNLTKKQYLDLIAPPIKKPEYAKADVPSPISTLSYIRTRPLIDQVRLLMKDAKIMSFEQLKALLSAEHQTTAILRYVQQVAYLVQGNWVVNSELIYPKDAVSSHSGIPAELMCRARDYILLCFTESEFVDRRAVSSVVKMPVEEVREILNNLAKHIPKKGWKLIINPSLDFAKKYPEVARRQALFWETRGKQLREIIESHHNTPQRKRR</sequence>
<accession>A0ABD2X3G4</accession>
<reference evidence="1 2" key="1">
    <citation type="journal article" date="2024" name="bioRxiv">
        <title>A reference genome for Trichogramma kaykai: A tiny desert-dwelling parasitoid wasp with competing sex-ratio distorters.</title>
        <authorList>
            <person name="Culotta J."/>
            <person name="Lindsey A.R."/>
        </authorList>
    </citation>
    <scope>NUCLEOTIDE SEQUENCE [LARGE SCALE GENOMIC DNA]</scope>
    <source>
        <strain evidence="1 2">KSX58</strain>
    </source>
</reference>
<keyword evidence="2" id="KW-1185">Reference proteome</keyword>
<evidence type="ECO:0000313" key="1">
    <source>
        <dbReference type="EMBL" id="KAL3399284.1"/>
    </source>
</evidence>
<name>A0ABD2X3G4_9HYME</name>
<evidence type="ECO:0008006" key="3">
    <source>
        <dbReference type="Google" id="ProtNLM"/>
    </source>
</evidence>
<dbReference type="PANTHER" id="PTHR12069">
    <property type="entry name" value="DNA-DIRECTED RNA POLYMERASES III 80 KDA POLYPEPTIDE RNA POLYMERASE III SUBUNIT 5"/>
    <property type="match status" value="1"/>
</dbReference>
<dbReference type="Pfam" id="PF04801">
    <property type="entry name" value="RPC5"/>
    <property type="match status" value="1"/>
</dbReference>
<comment type="caution">
    <text evidence="1">The sequence shown here is derived from an EMBL/GenBank/DDBJ whole genome shotgun (WGS) entry which is preliminary data.</text>
</comment>
<dbReference type="PANTHER" id="PTHR12069:SF0">
    <property type="entry name" value="DNA-DIRECTED RNA POLYMERASE III SUBUNIT RPC5"/>
    <property type="match status" value="1"/>
</dbReference>
<protein>
    <recommendedName>
        <fullName evidence="3">DNA-directed RNA polymerase III subunit RPC5</fullName>
    </recommendedName>
</protein>
<evidence type="ECO:0000313" key="2">
    <source>
        <dbReference type="Proteomes" id="UP001627154"/>
    </source>
</evidence>
<dbReference type="InterPro" id="IPR006886">
    <property type="entry name" value="RNA_pol_III_Rpc5"/>
</dbReference>
<dbReference type="AlphaFoldDB" id="A0ABD2X3G4"/>
<organism evidence="1 2">
    <name type="scientific">Trichogramma kaykai</name>
    <dbReference type="NCBI Taxonomy" id="54128"/>
    <lineage>
        <taxon>Eukaryota</taxon>
        <taxon>Metazoa</taxon>
        <taxon>Ecdysozoa</taxon>
        <taxon>Arthropoda</taxon>
        <taxon>Hexapoda</taxon>
        <taxon>Insecta</taxon>
        <taxon>Pterygota</taxon>
        <taxon>Neoptera</taxon>
        <taxon>Endopterygota</taxon>
        <taxon>Hymenoptera</taxon>
        <taxon>Apocrita</taxon>
        <taxon>Proctotrupomorpha</taxon>
        <taxon>Chalcidoidea</taxon>
        <taxon>Trichogrammatidae</taxon>
        <taxon>Trichogramma</taxon>
    </lineage>
</organism>